<protein>
    <submittedName>
        <fullName evidence="1">Uncharacterized protein</fullName>
    </submittedName>
</protein>
<dbReference type="HOGENOM" id="CLU_2512118_0_0_1"/>
<gene>
    <name evidence="1" type="ORF">ACRE_028910</name>
</gene>
<organism evidence="1 2">
    <name type="scientific">Hapsidospora chrysogenum (strain ATCC 11550 / CBS 779.69 / DSM 880 / IAM 14645 / JCM 23072 / IMI 49137)</name>
    <name type="common">Acremonium chrysogenum</name>
    <dbReference type="NCBI Taxonomy" id="857340"/>
    <lineage>
        <taxon>Eukaryota</taxon>
        <taxon>Fungi</taxon>
        <taxon>Dikarya</taxon>
        <taxon>Ascomycota</taxon>
        <taxon>Pezizomycotina</taxon>
        <taxon>Sordariomycetes</taxon>
        <taxon>Hypocreomycetidae</taxon>
        <taxon>Hypocreales</taxon>
        <taxon>Bionectriaceae</taxon>
        <taxon>Hapsidospora</taxon>
    </lineage>
</organism>
<name>A0A086TAA8_HAPC1</name>
<evidence type="ECO:0000313" key="1">
    <source>
        <dbReference type="EMBL" id="KFH46290.1"/>
    </source>
</evidence>
<proteinExistence type="predicted"/>
<dbReference type="Proteomes" id="UP000029964">
    <property type="component" value="Unassembled WGS sequence"/>
</dbReference>
<evidence type="ECO:0000313" key="2">
    <source>
        <dbReference type="Proteomes" id="UP000029964"/>
    </source>
</evidence>
<keyword evidence="2" id="KW-1185">Reference proteome</keyword>
<sequence>MCFEPRIVFACDCEKPKDENAQQQQLRWLCEWAAMGGNPCSGAMIGTDPYVSTEVMYECLECLARAEPSKDKSKLSGLKNKLGTR</sequence>
<dbReference type="EMBL" id="JPKY01000021">
    <property type="protein sequence ID" value="KFH46290.1"/>
    <property type="molecule type" value="Genomic_DNA"/>
</dbReference>
<reference evidence="2" key="1">
    <citation type="journal article" date="2014" name="Genome Announc.">
        <title>Genome sequence and annotation of Acremonium chrysogenum, producer of the beta-lactam antibiotic cephalosporin C.</title>
        <authorList>
            <person name="Terfehr D."/>
            <person name="Dahlmann T.A."/>
            <person name="Specht T."/>
            <person name="Zadra I."/>
            <person name="Kuernsteiner H."/>
            <person name="Kueck U."/>
        </authorList>
    </citation>
    <scope>NUCLEOTIDE SEQUENCE [LARGE SCALE GENOMIC DNA]</scope>
    <source>
        <strain evidence="2">ATCC 11550 / CBS 779.69 / DSM 880 / IAM 14645 / JCM 23072 / IMI 49137</strain>
    </source>
</reference>
<accession>A0A086TAA8</accession>
<dbReference type="AlphaFoldDB" id="A0A086TAA8"/>
<comment type="caution">
    <text evidence="1">The sequence shown here is derived from an EMBL/GenBank/DDBJ whole genome shotgun (WGS) entry which is preliminary data.</text>
</comment>